<proteinExistence type="predicted"/>
<protein>
    <submittedName>
        <fullName evidence="1">Uncharacterized protein</fullName>
    </submittedName>
</protein>
<gene>
    <name evidence="1" type="ORF">MNOR_LOCUS11973</name>
</gene>
<organism evidence="1 2">
    <name type="scientific">Meganyctiphanes norvegica</name>
    <name type="common">Northern krill</name>
    <name type="synonym">Thysanopoda norvegica</name>
    <dbReference type="NCBI Taxonomy" id="48144"/>
    <lineage>
        <taxon>Eukaryota</taxon>
        <taxon>Metazoa</taxon>
        <taxon>Ecdysozoa</taxon>
        <taxon>Arthropoda</taxon>
        <taxon>Crustacea</taxon>
        <taxon>Multicrustacea</taxon>
        <taxon>Malacostraca</taxon>
        <taxon>Eumalacostraca</taxon>
        <taxon>Eucarida</taxon>
        <taxon>Euphausiacea</taxon>
        <taxon>Euphausiidae</taxon>
        <taxon>Meganyctiphanes</taxon>
    </lineage>
</organism>
<dbReference type="EMBL" id="CAXKWB010006413">
    <property type="protein sequence ID" value="CAL4082709.1"/>
    <property type="molecule type" value="Genomic_DNA"/>
</dbReference>
<reference evidence="1 2" key="1">
    <citation type="submission" date="2024-05" db="EMBL/GenBank/DDBJ databases">
        <authorList>
            <person name="Wallberg A."/>
        </authorList>
    </citation>
    <scope>NUCLEOTIDE SEQUENCE [LARGE SCALE GENOMIC DNA]</scope>
</reference>
<accession>A0AAV2QHQ4</accession>
<name>A0AAV2QHQ4_MEGNR</name>
<sequence length="109" mass="12113">MKGIALSHSSSVGLRNTGLPFSEIRFTRDSSRRSIAKTGDLIGFFPNGYLQYLYIYAAAQPNAYDFSTHGSAYWVFGHVEEGFGILQECYNNYSNGIKISDCGLVIKLK</sequence>
<evidence type="ECO:0000313" key="2">
    <source>
        <dbReference type="Proteomes" id="UP001497623"/>
    </source>
</evidence>
<evidence type="ECO:0000313" key="1">
    <source>
        <dbReference type="EMBL" id="CAL4082709.1"/>
    </source>
</evidence>
<comment type="caution">
    <text evidence="1">The sequence shown here is derived from an EMBL/GenBank/DDBJ whole genome shotgun (WGS) entry which is preliminary data.</text>
</comment>
<dbReference type="Proteomes" id="UP001497623">
    <property type="component" value="Unassembled WGS sequence"/>
</dbReference>
<keyword evidence="2" id="KW-1185">Reference proteome</keyword>
<dbReference type="AlphaFoldDB" id="A0AAV2QHQ4"/>